<dbReference type="GO" id="GO:0005737">
    <property type="term" value="C:cytoplasm"/>
    <property type="evidence" value="ECO:0007669"/>
    <property type="project" value="TreeGrafter"/>
</dbReference>
<proteinExistence type="predicted"/>
<dbReference type="PANTHER" id="PTHR45960:SF2">
    <property type="entry name" value="PROTEIN DAUGHTER OF SEVENLESS"/>
    <property type="match status" value="1"/>
</dbReference>
<reference evidence="3" key="2">
    <citation type="submission" date="2022-06" db="UniProtKB">
        <authorList>
            <consortium name="EnsemblMetazoa"/>
        </authorList>
    </citation>
    <scope>IDENTIFICATION</scope>
    <source>
        <strain evidence="3">DF5081</strain>
    </source>
</reference>
<dbReference type="PROSITE" id="PS50003">
    <property type="entry name" value="PH_DOMAIN"/>
    <property type="match status" value="1"/>
</dbReference>
<dbReference type="InterPro" id="IPR001849">
    <property type="entry name" value="PH_domain"/>
</dbReference>
<feature type="compositionally biased region" description="Polar residues" evidence="1">
    <location>
        <begin position="192"/>
        <end position="222"/>
    </location>
</feature>
<dbReference type="GO" id="GO:0007165">
    <property type="term" value="P:signal transduction"/>
    <property type="evidence" value="ECO:0007669"/>
    <property type="project" value="TreeGrafter"/>
</dbReference>
<feature type="domain" description="PH" evidence="2">
    <location>
        <begin position="7"/>
        <end position="130"/>
    </location>
</feature>
<dbReference type="InterPro" id="IPR046355">
    <property type="entry name" value="Gab1-4-like"/>
</dbReference>
<sequence>MSLKEEDIILEGALKRCKRHKLFKTKWIERYFVLHCRDRARKLYAIDEYKSSRKNQLKKRFNLDYVYHVESNLTFLNPTISCSAAHHQDTLNWIFSIGFRLQGVQKDLFLVAKNDVEMSLWVNEICKLCKLHRQNEDMELQEGDVSQAGESSISGMSMSSQSLDMSIIEQQQYAENLPDPKQYLRMHHFKSVNSQQSLPRDSNPNYNNLPDTRSETSSMYSSRRTEDDSVSYTSGPPIPPPRTRHTLNRFVKNGAVGRLHMIPASTSMSQVVKEDGADSSGETLKLDSALEPYPESVTSSEGITVYERNGRALIRRAPPPVDRSNKPKNLRGEEEGTRYRNLSRNSSADNYSNFHSKISTYQMPDPSKRKNLDYFEPTQLVEHLSSSTVANSTRSPTPSDIEYISVDVDRTLAFKQMRRAAPSNTDYSI</sequence>
<dbReference type="EnsemblMetazoa" id="CJA18157.1">
    <property type="protein sequence ID" value="CJA18157.1"/>
    <property type="gene ID" value="WBGene00137361"/>
</dbReference>
<dbReference type="SMART" id="SM00233">
    <property type="entry name" value="PH"/>
    <property type="match status" value="1"/>
</dbReference>
<name>A0A8R1I3G5_CAEJA</name>
<dbReference type="Proteomes" id="UP000005237">
    <property type="component" value="Unassembled WGS sequence"/>
</dbReference>
<feature type="compositionally biased region" description="Polar residues" evidence="1">
    <location>
        <begin position="340"/>
        <end position="362"/>
    </location>
</feature>
<dbReference type="SUPFAM" id="SSF50729">
    <property type="entry name" value="PH domain-like"/>
    <property type="match status" value="1"/>
</dbReference>
<accession>A0A8R1I3G5</accession>
<feature type="region of interest" description="Disordered" evidence="1">
    <location>
        <begin position="192"/>
        <end position="245"/>
    </location>
</feature>
<evidence type="ECO:0000259" key="2">
    <source>
        <dbReference type="PROSITE" id="PS50003"/>
    </source>
</evidence>
<dbReference type="PANTHER" id="PTHR45960">
    <property type="entry name" value="GRB2-ASSOCIATED-BINDING PROTEIN"/>
    <property type="match status" value="1"/>
</dbReference>
<dbReference type="GO" id="GO:0035591">
    <property type="term" value="F:signaling adaptor activity"/>
    <property type="evidence" value="ECO:0007669"/>
    <property type="project" value="TreeGrafter"/>
</dbReference>
<evidence type="ECO:0000313" key="3">
    <source>
        <dbReference type="EnsemblMetazoa" id="CJA18157.1"/>
    </source>
</evidence>
<dbReference type="Pfam" id="PF00169">
    <property type="entry name" value="PH"/>
    <property type="match status" value="1"/>
</dbReference>
<keyword evidence="4" id="KW-1185">Reference proteome</keyword>
<evidence type="ECO:0000256" key="1">
    <source>
        <dbReference type="SAM" id="MobiDB-lite"/>
    </source>
</evidence>
<dbReference type="GO" id="GO:0040024">
    <property type="term" value="P:dauer larval development"/>
    <property type="evidence" value="ECO:0007669"/>
    <property type="project" value="EnsemblMetazoa"/>
</dbReference>
<evidence type="ECO:0000313" key="4">
    <source>
        <dbReference type="Proteomes" id="UP000005237"/>
    </source>
</evidence>
<protein>
    <submittedName>
        <fullName evidence="3">PH domain-containing protein</fullName>
    </submittedName>
</protein>
<feature type="region of interest" description="Disordered" evidence="1">
    <location>
        <begin position="316"/>
        <end position="369"/>
    </location>
</feature>
<dbReference type="InterPro" id="IPR011993">
    <property type="entry name" value="PH-like_dom_sf"/>
</dbReference>
<dbReference type="Gene3D" id="2.30.29.30">
    <property type="entry name" value="Pleckstrin-homology domain (PH domain)/Phosphotyrosine-binding domain (PTB)"/>
    <property type="match status" value="1"/>
</dbReference>
<dbReference type="AlphaFoldDB" id="A0A8R1I3G5"/>
<organism evidence="3 4">
    <name type="scientific">Caenorhabditis japonica</name>
    <dbReference type="NCBI Taxonomy" id="281687"/>
    <lineage>
        <taxon>Eukaryota</taxon>
        <taxon>Metazoa</taxon>
        <taxon>Ecdysozoa</taxon>
        <taxon>Nematoda</taxon>
        <taxon>Chromadorea</taxon>
        <taxon>Rhabditida</taxon>
        <taxon>Rhabditina</taxon>
        <taxon>Rhabditomorpha</taxon>
        <taxon>Rhabditoidea</taxon>
        <taxon>Rhabditidae</taxon>
        <taxon>Peloderinae</taxon>
        <taxon>Caenorhabditis</taxon>
    </lineage>
</organism>
<reference evidence="4" key="1">
    <citation type="submission" date="2010-08" db="EMBL/GenBank/DDBJ databases">
        <authorList>
            <consortium name="Caenorhabditis japonica Sequencing Consortium"/>
            <person name="Wilson R.K."/>
        </authorList>
    </citation>
    <scope>NUCLEOTIDE SEQUENCE [LARGE SCALE GENOMIC DNA]</scope>
    <source>
        <strain evidence="4">DF5081</strain>
    </source>
</reference>